<keyword evidence="1" id="KW-0812">Transmembrane</keyword>
<feature type="transmembrane region" description="Helical" evidence="1">
    <location>
        <begin position="185"/>
        <end position="204"/>
    </location>
</feature>
<dbReference type="CDD" id="cd16448">
    <property type="entry name" value="RING-H2"/>
    <property type="match status" value="1"/>
</dbReference>
<dbReference type="Gene3D" id="3.30.40.10">
    <property type="entry name" value="Zinc/RING finger domain, C3HC4 (zinc finger)"/>
    <property type="match status" value="1"/>
</dbReference>
<dbReference type="EMBL" id="MN740130">
    <property type="protein sequence ID" value="QHT89011.1"/>
    <property type="molecule type" value="Genomic_DNA"/>
</dbReference>
<accession>A0A6C0I7P4</accession>
<evidence type="ECO:0000256" key="1">
    <source>
        <dbReference type="SAM" id="Phobius"/>
    </source>
</evidence>
<dbReference type="InterPro" id="IPR001841">
    <property type="entry name" value="Znf_RING"/>
</dbReference>
<feature type="transmembrane region" description="Helical" evidence="1">
    <location>
        <begin position="119"/>
        <end position="140"/>
    </location>
</feature>
<evidence type="ECO:0000313" key="3">
    <source>
        <dbReference type="EMBL" id="QHT89011.1"/>
    </source>
</evidence>
<evidence type="ECO:0000259" key="2">
    <source>
        <dbReference type="PROSITE" id="PS50089"/>
    </source>
</evidence>
<feature type="domain" description="RING-type" evidence="2">
    <location>
        <begin position="25"/>
        <end position="73"/>
    </location>
</feature>
<feature type="transmembrane region" description="Helical" evidence="1">
    <location>
        <begin position="152"/>
        <end position="173"/>
    </location>
</feature>
<organism evidence="3">
    <name type="scientific">viral metagenome</name>
    <dbReference type="NCBI Taxonomy" id="1070528"/>
    <lineage>
        <taxon>unclassified sequences</taxon>
        <taxon>metagenomes</taxon>
        <taxon>organismal metagenomes</taxon>
    </lineage>
</organism>
<proteinExistence type="predicted"/>
<name>A0A6C0I7P4_9ZZZZ</name>
<dbReference type="AlphaFoldDB" id="A0A6C0I7P4"/>
<sequence>MDNHIITFLQTFEKPETEFLKDKECLICLDPFDIEANQHVMLPCKCSNSAYHIDCIIKLLHSGENKNFCPHCKTKYEAPFQPQMQVAIYQVAPYIAIPIGIGIEQSNQRQIHDLHMNNFTAILMIHILSNSFMNIINLVVSRISLDYNNDQALQVLMLFYFGKLFFNYCILMYSKSNIDKIEGCLCYSYVFQTVLFCFLIYALTKIKNDDYSALLIANNILFGFGDAMYRVIIENRINNTVNILH</sequence>
<protein>
    <recommendedName>
        <fullName evidence="2">RING-type domain-containing protein</fullName>
    </recommendedName>
</protein>
<dbReference type="PROSITE" id="PS50089">
    <property type="entry name" value="ZF_RING_2"/>
    <property type="match status" value="1"/>
</dbReference>
<keyword evidence="1" id="KW-1133">Transmembrane helix</keyword>
<keyword evidence="1" id="KW-0472">Membrane</keyword>
<reference evidence="3" key="1">
    <citation type="journal article" date="2020" name="Nature">
        <title>Giant virus diversity and host interactions through global metagenomics.</title>
        <authorList>
            <person name="Schulz F."/>
            <person name="Roux S."/>
            <person name="Paez-Espino D."/>
            <person name="Jungbluth S."/>
            <person name="Walsh D.A."/>
            <person name="Denef V.J."/>
            <person name="McMahon K.D."/>
            <person name="Konstantinidis K.T."/>
            <person name="Eloe-Fadrosh E.A."/>
            <person name="Kyrpides N.C."/>
            <person name="Woyke T."/>
        </authorList>
    </citation>
    <scope>NUCLEOTIDE SEQUENCE</scope>
    <source>
        <strain evidence="3">GVMAG-M-3300023184-51</strain>
    </source>
</reference>
<dbReference type="SUPFAM" id="SSF57850">
    <property type="entry name" value="RING/U-box"/>
    <property type="match status" value="1"/>
</dbReference>
<feature type="transmembrane region" description="Helical" evidence="1">
    <location>
        <begin position="210"/>
        <end position="229"/>
    </location>
</feature>
<dbReference type="InterPro" id="IPR013083">
    <property type="entry name" value="Znf_RING/FYVE/PHD"/>
</dbReference>